<proteinExistence type="inferred from homology"/>
<name>A0ABV6LJT9_9BACI</name>
<reference evidence="9 10" key="1">
    <citation type="submission" date="2024-09" db="EMBL/GenBank/DDBJ databases">
        <authorList>
            <person name="Sun Q."/>
            <person name="Mori K."/>
        </authorList>
    </citation>
    <scope>NUCLEOTIDE SEQUENCE [LARGE SCALE GENOMIC DNA]</scope>
    <source>
        <strain evidence="9 10">NCAIM B.02529</strain>
    </source>
</reference>
<dbReference type="Pfam" id="PF00482">
    <property type="entry name" value="T2SSF"/>
    <property type="match status" value="2"/>
</dbReference>
<comment type="similarity">
    <text evidence="2">Belongs to the GSP F family.</text>
</comment>
<keyword evidence="3" id="KW-1003">Cell membrane</keyword>
<comment type="caution">
    <text evidence="9">The sequence shown here is derived from an EMBL/GenBank/DDBJ whole genome shotgun (WGS) entry which is preliminary data.</text>
</comment>
<dbReference type="InterPro" id="IPR042094">
    <property type="entry name" value="T2SS_GspF_sf"/>
</dbReference>
<dbReference type="PANTHER" id="PTHR30012:SF0">
    <property type="entry name" value="TYPE II SECRETION SYSTEM PROTEIN F-RELATED"/>
    <property type="match status" value="1"/>
</dbReference>
<keyword evidence="5 7" id="KW-1133">Transmembrane helix</keyword>
<gene>
    <name evidence="9" type="primary">comGB</name>
    <name evidence="9" type="ORF">ACFFGV_03395</name>
</gene>
<sequence>MLLATYRKKGFNHSKRKPPPLSLQIKLLTRLYTLLQRGYPLLKALDIMTLDSSLRKMVLAIEGRLTNGLPLHTTFEEAGFSKYVVSYLYFSNSYGNVQQALLQSSYLLEKQQLFTASLRKALQYPLFLLVVMSTLLVFVKSTLLPSFLDLFSSMEINQSALLTLLHSMNAFLYGLLIFLFLSGLSLLLWKALSPRIPLSKRLSYYQRIPLCVTILKTETTFLFSYHLGSLLGAGLSIQNALKVMQQQGQFPILQWYAQHLYKDLSEGKSFAAILRDYPYFRKELSDMVMRNQTDGKLEMDLDMYAAWILEEAVKVTNTILKWIQPIMFLLLGGMILAIYGAIMMPMFQWMNQM</sequence>
<dbReference type="EMBL" id="JBHLTP010000003">
    <property type="protein sequence ID" value="MFC0522631.1"/>
    <property type="molecule type" value="Genomic_DNA"/>
</dbReference>
<protein>
    <submittedName>
        <fullName evidence="9">Competence type IV pilus assembly protein ComGB</fullName>
    </submittedName>
</protein>
<comment type="subcellular location">
    <subcellularLocation>
        <location evidence="1">Cell membrane</location>
        <topology evidence="1">Multi-pass membrane protein</topology>
    </subcellularLocation>
</comment>
<dbReference type="PRINTS" id="PR00812">
    <property type="entry name" value="BCTERIALGSPF"/>
</dbReference>
<feature type="transmembrane region" description="Helical" evidence="7">
    <location>
        <begin position="168"/>
        <end position="192"/>
    </location>
</feature>
<keyword evidence="6 7" id="KW-0472">Membrane</keyword>
<feature type="domain" description="Type II secretion system protein GspF" evidence="8">
    <location>
        <begin position="28"/>
        <end position="145"/>
    </location>
</feature>
<evidence type="ECO:0000313" key="10">
    <source>
        <dbReference type="Proteomes" id="UP001589836"/>
    </source>
</evidence>
<dbReference type="PANTHER" id="PTHR30012">
    <property type="entry name" value="GENERAL SECRETION PATHWAY PROTEIN"/>
    <property type="match status" value="1"/>
</dbReference>
<dbReference type="Proteomes" id="UP001589836">
    <property type="component" value="Unassembled WGS sequence"/>
</dbReference>
<keyword evidence="4 7" id="KW-0812">Transmembrane</keyword>
<dbReference type="Gene3D" id="1.20.81.30">
    <property type="entry name" value="Type II secretion system (T2SS), domain F"/>
    <property type="match status" value="2"/>
</dbReference>
<organism evidence="9 10">
    <name type="scientific">Pontibacillus salicampi</name>
    <dbReference type="NCBI Taxonomy" id="1449801"/>
    <lineage>
        <taxon>Bacteria</taxon>
        <taxon>Bacillati</taxon>
        <taxon>Bacillota</taxon>
        <taxon>Bacilli</taxon>
        <taxon>Bacillales</taxon>
        <taxon>Bacillaceae</taxon>
        <taxon>Pontibacillus</taxon>
    </lineage>
</organism>
<feature type="transmembrane region" description="Helical" evidence="7">
    <location>
        <begin position="326"/>
        <end position="347"/>
    </location>
</feature>
<evidence type="ECO:0000256" key="5">
    <source>
        <dbReference type="ARBA" id="ARBA00022989"/>
    </source>
</evidence>
<evidence type="ECO:0000313" key="9">
    <source>
        <dbReference type="EMBL" id="MFC0522631.1"/>
    </source>
</evidence>
<dbReference type="InterPro" id="IPR003004">
    <property type="entry name" value="GspF/PilC"/>
</dbReference>
<feature type="transmembrane region" description="Helical" evidence="7">
    <location>
        <begin position="126"/>
        <end position="148"/>
    </location>
</feature>
<dbReference type="NCBIfam" id="NF041012">
    <property type="entry name" value="T4P_ComGB"/>
    <property type="match status" value="1"/>
</dbReference>
<evidence type="ECO:0000256" key="7">
    <source>
        <dbReference type="SAM" id="Phobius"/>
    </source>
</evidence>
<accession>A0ABV6LJT9</accession>
<evidence type="ECO:0000256" key="6">
    <source>
        <dbReference type="ARBA" id="ARBA00023136"/>
    </source>
</evidence>
<evidence type="ECO:0000256" key="1">
    <source>
        <dbReference type="ARBA" id="ARBA00004651"/>
    </source>
</evidence>
<feature type="domain" description="Type II secretion system protein GspF" evidence="8">
    <location>
        <begin position="223"/>
        <end position="345"/>
    </location>
</feature>
<dbReference type="InterPro" id="IPR047692">
    <property type="entry name" value="T4P_ComGB"/>
</dbReference>
<evidence type="ECO:0000256" key="4">
    <source>
        <dbReference type="ARBA" id="ARBA00022692"/>
    </source>
</evidence>
<keyword evidence="10" id="KW-1185">Reference proteome</keyword>
<evidence type="ECO:0000259" key="8">
    <source>
        <dbReference type="Pfam" id="PF00482"/>
    </source>
</evidence>
<evidence type="ECO:0000256" key="2">
    <source>
        <dbReference type="ARBA" id="ARBA00005745"/>
    </source>
</evidence>
<dbReference type="RefSeq" id="WP_377345152.1">
    <property type="nucleotide sequence ID" value="NZ_JBHLTP010000003.1"/>
</dbReference>
<dbReference type="InterPro" id="IPR018076">
    <property type="entry name" value="T2SS_GspF_dom"/>
</dbReference>
<evidence type="ECO:0000256" key="3">
    <source>
        <dbReference type="ARBA" id="ARBA00022475"/>
    </source>
</evidence>